<feature type="compositionally biased region" description="Low complexity" evidence="1">
    <location>
        <begin position="278"/>
        <end position="301"/>
    </location>
</feature>
<keyword evidence="5" id="KW-1185">Reference proteome</keyword>
<comment type="caution">
    <text evidence="4">The sequence shown here is derived from an EMBL/GenBank/DDBJ whole genome shotgun (WGS) entry which is preliminary data.</text>
</comment>
<dbReference type="Proteomes" id="UP000257479">
    <property type="component" value="Unassembled WGS sequence"/>
</dbReference>
<keyword evidence="2" id="KW-0472">Membrane</keyword>
<sequence length="316" mass="33416">MTQPTPATPPAANGSTSSPLVRASIWVAIGALIAAAIVSVVWVLVGNQNGLIGRAFLTIFLLAAFAGVSILEARLSSRRPVWFVLVSMTVWVVTLLIGAIFIWMPAGSAQSGYDDPYGSGSNPLVPSYDGVDPLLGAQRTFSFFLVVLILQLAVLHVRLYVKAWLRFRTSFTTVTSLATIALVGILAVLLVLPLVLQEFLRFHDIYWRLTVAVAILAAVGTALVPLVTVLFAPRTPKPLVAGPPPGWPTYADRVTPLPPLPNGTPDWNAYYTGRPSYPAPGSAPAAAPAPTAPVAAPTGDPTLPPRPPLPPQTPTE</sequence>
<feature type="compositionally biased region" description="Pro residues" evidence="1">
    <location>
        <begin position="302"/>
        <end position="316"/>
    </location>
</feature>
<feature type="region of interest" description="Disordered" evidence="1">
    <location>
        <begin position="278"/>
        <end position="316"/>
    </location>
</feature>
<dbReference type="EMBL" id="JYIY01000075">
    <property type="protein sequence ID" value="KJL36174.1"/>
    <property type="molecule type" value="Genomic_DNA"/>
</dbReference>
<evidence type="ECO:0000256" key="1">
    <source>
        <dbReference type="SAM" id="MobiDB-lite"/>
    </source>
</evidence>
<evidence type="ECO:0000313" key="6">
    <source>
        <dbReference type="Proteomes" id="UP000257479"/>
    </source>
</evidence>
<feature type="transmembrane region" description="Helical" evidence="2">
    <location>
        <begin position="205"/>
        <end position="232"/>
    </location>
</feature>
<evidence type="ECO:0000313" key="5">
    <source>
        <dbReference type="Proteomes" id="UP000033451"/>
    </source>
</evidence>
<dbReference type="AlphaFoldDB" id="A0A0F0LTX2"/>
<feature type="transmembrane region" description="Helical" evidence="2">
    <location>
        <begin position="25"/>
        <end position="45"/>
    </location>
</feature>
<dbReference type="STRING" id="400772.RR49_01851"/>
<dbReference type="PATRIC" id="fig|400772.4.peg.1870"/>
<keyword evidence="2" id="KW-0812">Transmembrane</keyword>
<dbReference type="OrthoDB" id="5018400at2"/>
<feature type="transmembrane region" description="Helical" evidence="2">
    <location>
        <begin position="51"/>
        <end position="71"/>
    </location>
</feature>
<name>A0A0F0LTX2_9MICO</name>
<keyword evidence="2" id="KW-1133">Transmembrane helix</keyword>
<protein>
    <submittedName>
        <fullName evidence="4">Uncharacterized protein</fullName>
    </submittedName>
</protein>
<evidence type="ECO:0000313" key="4">
    <source>
        <dbReference type="EMBL" id="KJL36174.1"/>
    </source>
</evidence>
<feature type="transmembrane region" description="Helical" evidence="2">
    <location>
        <begin position="141"/>
        <end position="161"/>
    </location>
</feature>
<dbReference type="EMBL" id="DMNG01000116">
    <property type="protein sequence ID" value="HAN24288.1"/>
    <property type="molecule type" value="Genomic_DNA"/>
</dbReference>
<dbReference type="Proteomes" id="UP000033451">
    <property type="component" value="Unassembled WGS sequence"/>
</dbReference>
<dbReference type="RefSeq" id="WP_045247772.1">
    <property type="nucleotide sequence ID" value="NZ_JYIY01000075.1"/>
</dbReference>
<proteinExistence type="predicted"/>
<feature type="transmembrane region" description="Helical" evidence="2">
    <location>
        <begin position="83"/>
        <end position="104"/>
    </location>
</feature>
<gene>
    <name evidence="3" type="ORF">DCP95_06905</name>
    <name evidence="4" type="ORF">RR49_01851</name>
</gene>
<evidence type="ECO:0000313" key="3">
    <source>
        <dbReference type="EMBL" id="HAN24288.1"/>
    </source>
</evidence>
<evidence type="ECO:0000256" key="2">
    <source>
        <dbReference type="SAM" id="Phobius"/>
    </source>
</evidence>
<feature type="transmembrane region" description="Helical" evidence="2">
    <location>
        <begin position="173"/>
        <end position="193"/>
    </location>
</feature>
<organism evidence="4 5">
    <name type="scientific">Microbacterium ginsengisoli</name>
    <dbReference type="NCBI Taxonomy" id="400772"/>
    <lineage>
        <taxon>Bacteria</taxon>
        <taxon>Bacillati</taxon>
        <taxon>Actinomycetota</taxon>
        <taxon>Actinomycetes</taxon>
        <taxon>Micrococcales</taxon>
        <taxon>Microbacteriaceae</taxon>
        <taxon>Microbacterium</taxon>
    </lineage>
</organism>
<reference evidence="4 5" key="1">
    <citation type="submission" date="2015-02" db="EMBL/GenBank/DDBJ databases">
        <title>Draft genome sequences of ten Microbacterium spp. with emphasis on heavy metal contaminated environments.</title>
        <authorList>
            <person name="Corretto E."/>
        </authorList>
    </citation>
    <scope>NUCLEOTIDE SEQUENCE [LARGE SCALE GENOMIC DNA]</scope>
    <source>
        <strain evidence="4 5">DSM 18659</strain>
    </source>
</reference>
<accession>A0A0F0LTX2</accession>
<reference evidence="3 6" key="2">
    <citation type="journal article" date="2018" name="Nat. Biotechnol.">
        <title>A standardized bacterial taxonomy based on genome phylogeny substantially revises the tree of life.</title>
        <authorList>
            <person name="Parks D.H."/>
            <person name="Chuvochina M."/>
            <person name="Waite D.W."/>
            <person name="Rinke C."/>
            <person name="Skarshewski A."/>
            <person name="Chaumeil P.A."/>
            <person name="Hugenholtz P."/>
        </authorList>
    </citation>
    <scope>NUCLEOTIDE SEQUENCE [LARGE SCALE GENOMIC DNA]</scope>
    <source>
        <strain evidence="3">UBA9152</strain>
    </source>
</reference>